<gene>
    <name evidence="2" type="ORF">P1P91_13955</name>
</gene>
<evidence type="ECO:0000259" key="1">
    <source>
        <dbReference type="SMART" id="SM00471"/>
    </source>
</evidence>
<dbReference type="Pfam" id="PF01966">
    <property type="entry name" value="HD"/>
    <property type="match status" value="1"/>
</dbReference>
<accession>A0ABY9YYG5</accession>
<evidence type="ECO:0000313" key="2">
    <source>
        <dbReference type="EMBL" id="WNK19908.1"/>
    </source>
</evidence>
<dbReference type="InterPro" id="IPR003607">
    <property type="entry name" value="HD/PDEase_dom"/>
</dbReference>
<dbReference type="PANTHER" id="PTHR40202:SF1">
    <property type="entry name" value="HD DOMAIN-CONTAINING PROTEIN"/>
    <property type="match status" value="1"/>
</dbReference>
<proteinExistence type="predicted"/>
<dbReference type="SUPFAM" id="SSF109604">
    <property type="entry name" value="HD-domain/PDEase-like"/>
    <property type="match status" value="1"/>
</dbReference>
<protein>
    <submittedName>
        <fullName evidence="2">HD domain-containing protein</fullName>
    </submittedName>
</protein>
<feature type="domain" description="HD/PDEase" evidence="1">
    <location>
        <begin position="30"/>
        <end position="94"/>
    </location>
</feature>
<dbReference type="PANTHER" id="PTHR40202">
    <property type="match status" value="1"/>
</dbReference>
<dbReference type="EMBL" id="CP119391">
    <property type="protein sequence ID" value="WNK19908.1"/>
    <property type="molecule type" value="Genomic_DNA"/>
</dbReference>
<dbReference type="Gene3D" id="1.10.3210.10">
    <property type="entry name" value="Hypothetical protein af1432"/>
    <property type="match status" value="1"/>
</dbReference>
<sequence length="195" mass="21908">MSFESLNADNIVEFIADIFSRRGGDSYLGEDVTMSEHMLQSARLAEKAKAPDTLVAAALLHDIGHYTSEFPEESLEQGQDNYHETSGARVLQDFFPESVIQPIELHVAAKRYLCATSDDYFSRLSPASVNSLNVQGGPMSREEVEEFEKNTYYKDALRLRVWDDEGKDANMETPPFSHYMPLLKGLVQEHAGKKA</sequence>
<dbReference type="InterPro" id="IPR006674">
    <property type="entry name" value="HD_domain"/>
</dbReference>
<dbReference type="SMART" id="SM00471">
    <property type="entry name" value="HDc"/>
    <property type="match status" value="1"/>
</dbReference>
<dbReference type="Proteomes" id="UP001301869">
    <property type="component" value="Chromosome"/>
</dbReference>
<evidence type="ECO:0000313" key="3">
    <source>
        <dbReference type="Proteomes" id="UP001301869"/>
    </source>
</evidence>
<dbReference type="InterPro" id="IPR052567">
    <property type="entry name" value="OP_Dioxygenase"/>
</dbReference>
<name>A0ABY9YYG5_9GAMM</name>
<reference evidence="2 3" key="1">
    <citation type="submission" date="2023-03" db="EMBL/GenBank/DDBJ databases">
        <title>Halomonas sp. nov., isolated from Korean tranditional fermented seafood 'Jeotgal'.</title>
        <authorList>
            <person name="Kim B."/>
            <person name="Shin N.-R."/>
        </authorList>
    </citation>
    <scope>NUCLEOTIDE SEQUENCE [LARGE SCALE GENOMIC DNA]</scope>
    <source>
        <strain evidence="2 3">SG2L-4</strain>
    </source>
</reference>
<organism evidence="2 3">
    <name type="scientific">Halomonas piscis</name>
    <dbReference type="NCBI Taxonomy" id="3031727"/>
    <lineage>
        <taxon>Bacteria</taxon>
        <taxon>Pseudomonadati</taxon>
        <taxon>Pseudomonadota</taxon>
        <taxon>Gammaproteobacteria</taxon>
        <taxon>Oceanospirillales</taxon>
        <taxon>Halomonadaceae</taxon>
        <taxon>Halomonas</taxon>
    </lineage>
</organism>
<dbReference type="RefSeq" id="WP_311883380.1">
    <property type="nucleotide sequence ID" value="NZ_CP119391.1"/>
</dbReference>
<keyword evidence="3" id="KW-1185">Reference proteome</keyword>
<dbReference type="CDD" id="cd00077">
    <property type="entry name" value="HDc"/>
    <property type="match status" value="1"/>
</dbReference>